<dbReference type="STRING" id="471854.Dfer_1297"/>
<gene>
    <name evidence="1" type="ordered locus">Dfer_1297</name>
</gene>
<sequence>MKMKCGRAGRRVLAGGWPLGSLLFATLVVLISCEGNVEPKPESTGLTKAEFLGRIMVQERYWRVEEITRQEEDQIATVNVRENSPMLNSYYLHDVIPFVALQFKRGTFGKGTVSEGRMSGAYGKVPFGTFQCVLMSLTIKNSGEWAWDEERKMLKFALPGSIRTIAGALSGSDWLPDTGYVAAEPAPLFRSVEEARRAASPERIKVLVEEHTEAGKVTYAFIMRAAWLTDVENRDAEHQYGVSLY</sequence>
<proteinExistence type="predicted"/>
<name>C6W665_DYAFD</name>
<dbReference type="PROSITE" id="PS51257">
    <property type="entry name" value="PROKAR_LIPOPROTEIN"/>
    <property type="match status" value="1"/>
</dbReference>
<dbReference type="EMBL" id="CP001619">
    <property type="protein sequence ID" value="ACT92545.1"/>
    <property type="molecule type" value="Genomic_DNA"/>
</dbReference>
<dbReference type="AlphaFoldDB" id="C6W665"/>
<reference evidence="1 2" key="1">
    <citation type="journal article" date="2009" name="Stand. Genomic Sci.">
        <title>Complete genome sequence of Dyadobacter fermentans type strain (NS114).</title>
        <authorList>
            <person name="Lang E."/>
            <person name="Lapidus A."/>
            <person name="Chertkov O."/>
            <person name="Brettin T."/>
            <person name="Detter J.C."/>
            <person name="Han C."/>
            <person name="Copeland A."/>
            <person name="Glavina Del Rio T."/>
            <person name="Nolan M."/>
            <person name="Chen F."/>
            <person name="Lucas S."/>
            <person name="Tice H."/>
            <person name="Cheng J.F."/>
            <person name="Land M."/>
            <person name="Hauser L."/>
            <person name="Chang Y.J."/>
            <person name="Jeffries C.D."/>
            <person name="Kopitz M."/>
            <person name="Bruce D."/>
            <person name="Goodwin L."/>
            <person name="Pitluck S."/>
            <person name="Ovchinnikova G."/>
            <person name="Pati A."/>
            <person name="Ivanova N."/>
            <person name="Mavrommatis K."/>
            <person name="Chen A."/>
            <person name="Palaniappan K."/>
            <person name="Chain P."/>
            <person name="Bristow J."/>
            <person name="Eisen J.A."/>
            <person name="Markowitz V."/>
            <person name="Hugenholtz P."/>
            <person name="Goker M."/>
            <person name="Rohde M."/>
            <person name="Kyrpides N.C."/>
            <person name="Klenk H.P."/>
        </authorList>
    </citation>
    <scope>NUCLEOTIDE SEQUENCE [LARGE SCALE GENOMIC DNA]</scope>
    <source>
        <strain evidence="2">ATCC 700827 / DSM 18053 / CIP 107007 / KCTC 52180 / NS114</strain>
    </source>
</reference>
<dbReference type="HOGENOM" id="CLU_1132195_0_0_10"/>
<evidence type="ECO:0000313" key="1">
    <source>
        <dbReference type="EMBL" id="ACT92545.1"/>
    </source>
</evidence>
<dbReference type="RefSeq" id="WP_015810799.1">
    <property type="nucleotide sequence ID" value="NC_013037.1"/>
</dbReference>
<keyword evidence="2" id="KW-1185">Reference proteome</keyword>
<organism evidence="1 2">
    <name type="scientific">Dyadobacter fermentans (strain ATCC 700827 / DSM 18053 / CIP 107007 / KCTC 52180 / NS114)</name>
    <dbReference type="NCBI Taxonomy" id="471854"/>
    <lineage>
        <taxon>Bacteria</taxon>
        <taxon>Pseudomonadati</taxon>
        <taxon>Bacteroidota</taxon>
        <taxon>Cytophagia</taxon>
        <taxon>Cytophagales</taxon>
        <taxon>Spirosomataceae</taxon>
        <taxon>Dyadobacter</taxon>
    </lineage>
</organism>
<dbReference type="Proteomes" id="UP000002011">
    <property type="component" value="Chromosome"/>
</dbReference>
<evidence type="ECO:0000313" key="2">
    <source>
        <dbReference type="Proteomes" id="UP000002011"/>
    </source>
</evidence>
<accession>C6W665</accession>
<evidence type="ECO:0008006" key="3">
    <source>
        <dbReference type="Google" id="ProtNLM"/>
    </source>
</evidence>
<protein>
    <recommendedName>
        <fullName evidence="3">Lipoprotein</fullName>
    </recommendedName>
</protein>
<dbReference type="KEGG" id="dfe:Dfer_1297"/>